<feature type="domain" description="GGDEF" evidence="1">
    <location>
        <begin position="220"/>
        <end position="359"/>
    </location>
</feature>
<dbReference type="RefSeq" id="WP_144347552.1">
    <property type="nucleotide sequence ID" value="NZ_VMKP01000002.1"/>
</dbReference>
<dbReference type="SMART" id="SM00267">
    <property type="entry name" value="GGDEF"/>
    <property type="match status" value="1"/>
</dbReference>
<dbReference type="InterPro" id="IPR052163">
    <property type="entry name" value="DGC-Regulatory_Protein"/>
</dbReference>
<dbReference type="PANTHER" id="PTHR46663">
    <property type="entry name" value="DIGUANYLATE CYCLASE DGCT-RELATED"/>
    <property type="match status" value="1"/>
</dbReference>
<gene>
    <name evidence="2" type="ORF">FPL11_04225</name>
</gene>
<dbReference type="PROSITE" id="PS50887">
    <property type="entry name" value="GGDEF"/>
    <property type="match status" value="1"/>
</dbReference>
<accession>A0A557RJG3</accession>
<name>A0A557RJG3_9GAMM</name>
<proteinExistence type="predicted"/>
<dbReference type="AlphaFoldDB" id="A0A557RJG3"/>
<dbReference type="SUPFAM" id="SSF55781">
    <property type="entry name" value="GAF domain-like"/>
    <property type="match status" value="1"/>
</dbReference>
<dbReference type="CDD" id="cd01949">
    <property type="entry name" value="GGDEF"/>
    <property type="match status" value="1"/>
</dbReference>
<dbReference type="Gene3D" id="3.30.450.40">
    <property type="match status" value="1"/>
</dbReference>
<dbReference type="Proteomes" id="UP000316688">
    <property type="component" value="Unassembled WGS sequence"/>
</dbReference>
<dbReference type="SUPFAM" id="SSF55073">
    <property type="entry name" value="Nucleotide cyclase"/>
    <property type="match status" value="1"/>
</dbReference>
<dbReference type="EMBL" id="VMKP01000002">
    <property type="protein sequence ID" value="TVO65298.1"/>
    <property type="molecule type" value="Genomic_DNA"/>
</dbReference>
<dbReference type="NCBIfam" id="TIGR00254">
    <property type="entry name" value="GGDEF"/>
    <property type="match status" value="1"/>
</dbReference>
<evidence type="ECO:0000259" key="1">
    <source>
        <dbReference type="PROSITE" id="PS50887"/>
    </source>
</evidence>
<comment type="caution">
    <text evidence="2">The sequence shown here is derived from an EMBL/GenBank/DDBJ whole genome shotgun (WGS) entry which is preliminary data.</text>
</comment>
<dbReference type="InterPro" id="IPR043128">
    <property type="entry name" value="Rev_trsase/Diguanyl_cyclase"/>
</dbReference>
<dbReference type="SMART" id="SM00065">
    <property type="entry name" value="GAF"/>
    <property type="match status" value="1"/>
</dbReference>
<organism evidence="2 3">
    <name type="scientific">Spiribacter aquaticus</name>
    <dbReference type="NCBI Taxonomy" id="1935996"/>
    <lineage>
        <taxon>Bacteria</taxon>
        <taxon>Pseudomonadati</taxon>
        <taxon>Pseudomonadota</taxon>
        <taxon>Gammaproteobacteria</taxon>
        <taxon>Chromatiales</taxon>
        <taxon>Ectothiorhodospiraceae</taxon>
        <taxon>Spiribacter</taxon>
    </lineage>
</organism>
<evidence type="ECO:0000313" key="3">
    <source>
        <dbReference type="Proteomes" id="UP000316688"/>
    </source>
</evidence>
<dbReference type="Gene3D" id="3.30.70.270">
    <property type="match status" value="1"/>
</dbReference>
<protein>
    <submittedName>
        <fullName evidence="2">Sensor domain-containing diguanylate cyclase</fullName>
    </submittedName>
</protein>
<dbReference type="Pfam" id="PF01590">
    <property type="entry name" value="GAF"/>
    <property type="match status" value="1"/>
</dbReference>
<dbReference type="Pfam" id="PF00990">
    <property type="entry name" value="GGDEF"/>
    <property type="match status" value="1"/>
</dbReference>
<keyword evidence="3" id="KW-1185">Reference proteome</keyword>
<sequence length="359" mass="39882">MEPKAQTSERLSEGLRLSMEIVNDLLSARPDELDAAIHDALGRLGRFTDSDRTYIFRIRDGHALDNTHEWCAAGVDPVIHMLQDLPVDIAEDWWSAFDEHGVVEIPDVDALPDRRPEKATLQAQGIRSLLAVPMVMNGEVAGFMGYDSVHSHRHFLTGEIDLIRNVANVVAFTLDKRDLDRQARRALYDPVTQMPNRHSLHMTMARTTGPGRGTDAHPPSHAALIFIDLNHFKEINDSHGHPVGDRVLSRLGERINSLQRPDDAGYRYGGDEFVVIARDLDSDADTAREEAGIIANRLIEGISQPMTVSSGHRQLTFRVGASAGIVVTPSEDRDWDALVRRADRAMYKAKEAGQAYGFG</sequence>
<dbReference type="PANTHER" id="PTHR46663:SF4">
    <property type="entry name" value="DIGUANYLATE CYCLASE DGCT-RELATED"/>
    <property type="match status" value="1"/>
</dbReference>
<evidence type="ECO:0000313" key="2">
    <source>
        <dbReference type="EMBL" id="TVO65298.1"/>
    </source>
</evidence>
<dbReference type="InterPro" id="IPR029016">
    <property type="entry name" value="GAF-like_dom_sf"/>
</dbReference>
<dbReference type="InterPro" id="IPR000160">
    <property type="entry name" value="GGDEF_dom"/>
</dbReference>
<reference evidence="2 3" key="1">
    <citation type="submission" date="2019-07" db="EMBL/GenBank/DDBJ databases">
        <title>Reclasification of Spiribacter aquaticus.</title>
        <authorList>
            <person name="Leon M.J."/>
            <person name="Sanchez-Porro C."/>
            <person name="Ventosa A."/>
        </authorList>
    </citation>
    <scope>NUCLEOTIDE SEQUENCE [LARGE SCALE GENOMIC DNA]</scope>
    <source>
        <strain evidence="2 3">SP30</strain>
    </source>
</reference>
<dbReference type="InterPro" id="IPR029787">
    <property type="entry name" value="Nucleotide_cyclase"/>
</dbReference>
<dbReference type="InterPro" id="IPR003018">
    <property type="entry name" value="GAF"/>
</dbReference>